<evidence type="ECO:0000313" key="2">
    <source>
        <dbReference type="Proteomes" id="UP000753219"/>
    </source>
</evidence>
<dbReference type="RefSeq" id="WP_004800839.1">
    <property type="nucleotide sequence ID" value="NZ_CABKNA010000001.1"/>
</dbReference>
<comment type="caution">
    <text evidence="1">The sequence shown here is derived from an EMBL/GenBank/DDBJ whole genome shotgun (WGS) entry which is preliminary data.</text>
</comment>
<sequence length="160" mass="19102">MYQYRYCITTAKKIKNMNEYSNEIEECVIKFNEASHRARNYKNIVLPIIYDKENMEFTFESENDLGDYPSLRPLWLFSKLLLEVDGLNNYCVNKRFLKPVFIKRIGIDSSEVELSDKEILKVLIDIYMKEGVSSTYMNRLNTEIKLEINNVIKKYIEKRE</sequence>
<gene>
    <name evidence="1" type="ORF">KHZ85_07870</name>
</gene>
<dbReference type="AlphaFoldDB" id="A0A942ZZX2"/>
<organism evidence="1 2">
    <name type="scientific">Amedibacillus dolichus</name>
    <dbReference type="NCBI Taxonomy" id="31971"/>
    <lineage>
        <taxon>Bacteria</taxon>
        <taxon>Bacillati</taxon>
        <taxon>Bacillota</taxon>
        <taxon>Erysipelotrichia</taxon>
        <taxon>Erysipelotrichales</taxon>
        <taxon>Erysipelotrichaceae</taxon>
        <taxon>Amedibacillus</taxon>
    </lineage>
</organism>
<dbReference type="Proteomes" id="UP000753219">
    <property type="component" value="Unassembled WGS sequence"/>
</dbReference>
<accession>A0A942ZZX2</accession>
<dbReference type="EMBL" id="JAGZMZ010000021">
    <property type="protein sequence ID" value="MBS4884668.1"/>
    <property type="molecule type" value="Genomic_DNA"/>
</dbReference>
<dbReference type="GeneID" id="92794251"/>
<proteinExistence type="predicted"/>
<protein>
    <submittedName>
        <fullName evidence="1">Uncharacterized protein</fullName>
    </submittedName>
</protein>
<evidence type="ECO:0000313" key="1">
    <source>
        <dbReference type="EMBL" id="MBS4884668.1"/>
    </source>
</evidence>
<name>A0A942ZZX2_9FIRM</name>
<reference evidence="1" key="1">
    <citation type="submission" date="2021-02" db="EMBL/GenBank/DDBJ databases">
        <title>Infant gut strain persistence is associated with maternal origin, phylogeny, and functional potential including surface adhesion and iron acquisition.</title>
        <authorList>
            <person name="Lou Y.C."/>
        </authorList>
    </citation>
    <scope>NUCLEOTIDE SEQUENCE</scope>
    <source>
        <strain evidence="1">L3_108_103G1_dasL3_108_103G1_concoct_2</strain>
    </source>
</reference>